<dbReference type="InterPro" id="IPR006674">
    <property type="entry name" value="HD_domain"/>
</dbReference>
<dbReference type="SMART" id="SM00471">
    <property type="entry name" value="HDc"/>
    <property type="match status" value="1"/>
</dbReference>
<dbReference type="CDD" id="cd00077">
    <property type="entry name" value="HDc"/>
    <property type="match status" value="1"/>
</dbReference>
<evidence type="ECO:0000256" key="5">
    <source>
        <dbReference type="ARBA" id="ARBA00012964"/>
    </source>
</evidence>
<dbReference type="EC" id="3.1.3.89" evidence="5"/>
<dbReference type="Pfam" id="PF13023">
    <property type="entry name" value="HD_3"/>
    <property type="match status" value="1"/>
</dbReference>
<evidence type="ECO:0000259" key="8">
    <source>
        <dbReference type="SMART" id="SM00471"/>
    </source>
</evidence>
<evidence type="ECO:0000256" key="6">
    <source>
        <dbReference type="ARBA" id="ARBA00022723"/>
    </source>
</evidence>
<proteinExistence type="predicted"/>
<dbReference type="PANTHER" id="PTHR11845">
    <property type="entry name" value="5'-DEOXYNUCLEOTIDASE HDDC2"/>
    <property type="match status" value="1"/>
</dbReference>
<dbReference type="Proteomes" id="UP000789941">
    <property type="component" value="Unassembled WGS sequence"/>
</dbReference>
<dbReference type="EMBL" id="CABMJJ010000009">
    <property type="protein sequence ID" value="VVC03890.1"/>
    <property type="molecule type" value="Genomic_DNA"/>
</dbReference>
<comment type="subunit">
    <text evidence="4">Homodimer.</text>
</comment>
<name>A0A5E4LP72_9ARCH</name>
<organism evidence="9 10">
    <name type="scientific">Candidatus Bilamarchaeum dharawalense</name>
    <dbReference type="NCBI Taxonomy" id="2885759"/>
    <lineage>
        <taxon>Archaea</taxon>
        <taxon>Candidatus Micrarchaeota</taxon>
        <taxon>Candidatus Micrarchaeia</taxon>
        <taxon>Candidatus Anstonellales</taxon>
        <taxon>Candidatus Bilamarchaeaceae</taxon>
        <taxon>Candidatus Bilamarchaeum</taxon>
    </lineage>
</organism>
<evidence type="ECO:0000256" key="7">
    <source>
        <dbReference type="ARBA" id="ARBA00022801"/>
    </source>
</evidence>
<accession>A0A5E4LP72</accession>
<evidence type="ECO:0000256" key="4">
    <source>
        <dbReference type="ARBA" id="ARBA00011738"/>
    </source>
</evidence>
<dbReference type="InterPro" id="IPR003607">
    <property type="entry name" value="HD/PDEase_dom"/>
</dbReference>
<keyword evidence="6" id="KW-0479">Metal-binding</keyword>
<dbReference type="GO" id="GO:0005737">
    <property type="term" value="C:cytoplasm"/>
    <property type="evidence" value="ECO:0007669"/>
    <property type="project" value="TreeGrafter"/>
</dbReference>
<evidence type="ECO:0000256" key="3">
    <source>
        <dbReference type="ARBA" id="ARBA00001941"/>
    </source>
</evidence>
<reference evidence="9 10" key="1">
    <citation type="submission" date="2019-08" db="EMBL/GenBank/DDBJ databases">
        <authorList>
            <person name="Vazquez-Campos X."/>
        </authorList>
    </citation>
    <scope>NUCLEOTIDE SEQUENCE [LARGE SCALE GENOMIC DNA]</scope>
    <source>
        <strain evidence="9">LFW-283_2</strain>
    </source>
</reference>
<feature type="domain" description="HD/PDEase" evidence="8">
    <location>
        <begin position="31"/>
        <end position="146"/>
    </location>
</feature>
<dbReference type="InterPro" id="IPR039356">
    <property type="entry name" value="YfbR/HDDC2"/>
</dbReference>
<gene>
    <name evidence="9" type="ORF">LFW2832_00597</name>
</gene>
<evidence type="ECO:0000256" key="1">
    <source>
        <dbReference type="ARBA" id="ARBA00001638"/>
    </source>
</evidence>
<evidence type="ECO:0000313" key="9">
    <source>
        <dbReference type="EMBL" id="VVC03890.1"/>
    </source>
</evidence>
<evidence type="ECO:0000256" key="2">
    <source>
        <dbReference type="ARBA" id="ARBA00001936"/>
    </source>
</evidence>
<comment type="caution">
    <text evidence="9">The sequence shown here is derived from an EMBL/GenBank/DDBJ whole genome shotgun (WGS) entry which is preliminary data.</text>
</comment>
<keyword evidence="7" id="KW-0378">Hydrolase</keyword>
<protein>
    <recommendedName>
        <fullName evidence="5">5'-deoxynucleotidase</fullName>
        <ecNumber evidence="5">3.1.3.89</ecNumber>
    </recommendedName>
</protein>
<comment type="catalytic activity">
    <reaction evidence="1">
        <text>a 2'-deoxyribonucleoside 5'-phosphate + H2O = a 2'-deoxyribonucleoside + phosphate</text>
        <dbReference type="Rhea" id="RHEA:36167"/>
        <dbReference type="ChEBI" id="CHEBI:15377"/>
        <dbReference type="ChEBI" id="CHEBI:18274"/>
        <dbReference type="ChEBI" id="CHEBI:43474"/>
        <dbReference type="ChEBI" id="CHEBI:65317"/>
        <dbReference type="EC" id="3.1.3.89"/>
    </reaction>
</comment>
<sequence length="188" mass="21448">MDMDSLVNYIFETGMLKKVARSGWWTESVKYPETVAEHSFRTAVIAFILAKLEGHSDETANRICTASVFHDVHETRILDLNKLVARYIDLGEKLERKVEKEQMAPLPKEVSNAIVKTLGLTDAEKKILKDADYLECAFQAKEYADIGYQTLSWLDRIEGKLQTASAKKLIKKIKKAKARSWRDGLKKL</sequence>
<dbReference type="GO" id="GO:0046872">
    <property type="term" value="F:metal ion binding"/>
    <property type="evidence" value="ECO:0007669"/>
    <property type="project" value="UniProtKB-KW"/>
</dbReference>
<comment type="cofactor">
    <cofactor evidence="3">
        <name>Co(2+)</name>
        <dbReference type="ChEBI" id="CHEBI:48828"/>
    </cofactor>
</comment>
<dbReference type="Gene3D" id="1.10.3210.10">
    <property type="entry name" value="Hypothetical protein af1432"/>
    <property type="match status" value="1"/>
</dbReference>
<dbReference type="GO" id="GO:0002953">
    <property type="term" value="F:5'-deoxynucleotidase activity"/>
    <property type="evidence" value="ECO:0007669"/>
    <property type="project" value="UniProtKB-EC"/>
</dbReference>
<dbReference type="AlphaFoldDB" id="A0A5E4LP72"/>
<comment type="cofactor">
    <cofactor evidence="2">
        <name>Mn(2+)</name>
        <dbReference type="ChEBI" id="CHEBI:29035"/>
    </cofactor>
</comment>
<dbReference type="PANTHER" id="PTHR11845:SF13">
    <property type="entry name" value="5'-DEOXYNUCLEOTIDASE HDDC2"/>
    <property type="match status" value="1"/>
</dbReference>
<evidence type="ECO:0000313" key="10">
    <source>
        <dbReference type="Proteomes" id="UP000789941"/>
    </source>
</evidence>
<dbReference type="SUPFAM" id="SSF109604">
    <property type="entry name" value="HD-domain/PDEase-like"/>
    <property type="match status" value="1"/>
</dbReference>